<keyword evidence="3" id="KW-1185">Reference proteome</keyword>
<evidence type="ECO:0000313" key="2">
    <source>
        <dbReference type="EMBL" id="CAI5443856.1"/>
    </source>
</evidence>
<accession>A0A9P1IGU4</accession>
<keyword evidence="1" id="KW-1133">Transmembrane helix</keyword>
<sequence>MMLFLDSTKNAKNCAQHVPLKIASGPGRRWESEDCGTEIRKLSGNSNTIQKLIAVPDQNLSIAYYSARSVVLFICLKKFAEYFSVLFFTWLIVPLILVWLYPHMVLELENNVVEWKPLSSSPVDGFKKTTIKMAGVSAQIWYNQTFLDEKVFWFIYVSLNGYVPTYSFFPDQRNKTVFCDATEHRNRRFTYQELISIVKICYFWVRSRIKKEDFVSLMAENHLANVALEAAIGLDPDLRLKNMDSLVAPKLYPNRFVADMYFNNPIADFTQLYHNNRILQWTFPIRFIRHGVIEYVFRRSGLTFSNFEERLEKYGRERAVHVTSTI</sequence>
<keyword evidence="1" id="KW-0472">Membrane</keyword>
<evidence type="ECO:0000256" key="1">
    <source>
        <dbReference type="SAM" id="Phobius"/>
    </source>
</evidence>
<reference evidence="2" key="1">
    <citation type="submission" date="2022-11" db="EMBL/GenBank/DDBJ databases">
        <authorList>
            <person name="Kikuchi T."/>
        </authorList>
    </citation>
    <scope>NUCLEOTIDE SEQUENCE</scope>
    <source>
        <strain evidence="2">PS1010</strain>
    </source>
</reference>
<name>A0A9P1IGU4_9PELO</name>
<organism evidence="2 3">
    <name type="scientific">Caenorhabditis angaria</name>
    <dbReference type="NCBI Taxonomy" id="860376"/>
    <lineage>
        <taxon>Eukaryota</taxon>
        <taxon>Metazoa</taxon>
        <taxon>Ecdysozoa</taxon>
        <taxon>Nematoda</taxon>
        <taxon>Chromadorea</taxon>
        <taxon>Rhabditida</taxon>
        <taxon>Rhabditina</taxon>
        <taxon>Rhabditomorpha</taxon>
        <taxon>Rhabditoidea</taxon>
        <taxon>Rhabditidae</taxon>
        <taxon>Peloderinae</taxon>
        <taxon>Caenorhabditis</taxon>
    </lineage>
</organism>
<evidence type="ECO:0000313" key="3">
    <source>
        <dbReference type="Proteomes" id="UP001152747"/>
    </source>
</evidence>
<dbReference type="AlphaFoldDB" id="A0A9P1IGU4"/>
<proteinExistence type="predicted"/>
<dbReference type="EMBL" id="CANHGI010000002">
    <property type="protein sequence ID" value="CAI5443856.1"/>
    <property type="molecule type" value="Genomic_DNA"/>
</dbReference>
<dbReference type="Proteomes" id="UP001152747">
    <property type="component" value="Unassembled WGS sequence"/>
</dbReference>
<feature type="transmembrane region" description="Helical" evidence="1">
    <location>
        <begin position="82"/>
        <end position="101"/>
    </location>
</feature>
<protein>
    <submittedName>
        <fullName evidence="2">Uncharacterized protein</fullName>
    </submittedName>
</protein>
<keyword evidence="1" id="KW-0812">Transmembrane</keyword>
<gene>
    <name evidence="2" type="ORF">CAMP_LOCUS6493</name>
</gene>
<comment type="caution">
    <text evidence="2">The sequence shown here is derived from an EMBL/GenBank/DDBJ whole genome shotgun (WGS) entry which is preliminary data.</text>
</comment>
<feature type="transmembrane region" description="Helical" evidence="1">
    <location>
        <begin position="151"/>
        <end position="169"/>
    </location>
</feature>